<keyword evidence="2" id="KW-0812">Transmembrane</keyword>
<protein>
    <recommendedName>
        <fullName evidence="5">Cadmium resistance transport/sequestration family protein</fullName>
    </recommendedName>
</protein>
<keyword evidence="4" id="KW-1185">Reference proteome</keyword>
<evidence type="ECO:0000256" key="1">
    <source>
        <dbReference type="SAM" id="MobiDB-lite"/>
    </source>
</evidence>
<feature type="transmembrane region" description="Helical" evidence="2">
    <location>
        <begin position="192"/>
        <end position="214"/>
    </location>
</feature>
<evidence type="ECO:0000256" key="2">
    <source>
        <dbReference type="SAM" id="Phobius"/>
    </source>
</evidence>
<dbReference type="InterPro" id="IPR004676">
    <property type="entry name" value="Cd-R_transporter"/>
</dbReference>
<keyword evidence="2" id="KW-0472">Membrane</keyword>
<proteinExistence type="predicted"/>
<dbReference type="EMBL" id="BOMN01000017">
    <property type="protein sequence ID" value="GIE18241.1"/>
    <property type="molecule type" value="Genomic_DNA"/>
</dbReference>
<evidence type="ECO:0000313" key="4">
    <source>
        <dbReference type="Proteomes" id="UP000603200"/>
    </source>
</evidence>
<reference evidence="3 4" key="1">
    <citation type="submission" date="2021-01" db="EMBL/GenBank/DDBJ databases">
        <title>Whole genome shotgun sequence of Actinoplanes humidus NBRC 14915.</title>
        <authorList>
            <person name="Komaki H."/>
            <person name="Tamura T."/>
        </authorList>
    </citation>
    <scope>NUCLEOTIDE SEQUENCE [LARGE SCALE GENOMIC DNA]</scope>
    <source>
        <strain evidence="3 4">NBRC 14915</strain>
    </source>
</reference>
<evidence type="ECO:0000313" key="3">
    <source>
        <dbReference type="EMBL" id="GIE18241.1"/>
    </source>
</evidence>
<feature type="transmembrane region" description="Helical" evidence="2">
    <location>
        <begin position="6"/>
        <end position="28"/>
    </location>
</feature>
<feature type="compositionally biased region" description="Gly residues" evidence="1">
    <location>
        <begin position="99"/>
        <end position="120"/>
    </location>
</feature>
<evidence type="ECO:0008006" key="5">
    <source>
        <dbReference type="Google" id="ProtNLM"/>
    </source>
</evidence>
<keyword evidence="2" id="KW-1133">Transmembrane helix</keyword>
<feature type="region of interest" description="Disordered" evidence="1">
    <location>
        <begin position="92"/>
        <end position="121"/>
    </location>
</feature>
<gene>
    <name evidence="3" type="ORF">Ahu01nite_013430</name>
</gene>
<feature type="transmembrane region" description="Helical" evidence="2">
    <location>
        <begin position="40"/>
        <end position="61"/>
    </location>
</feature>
<accession>A0ABQ3ZI17</accession>
<comment type="caution">
    <text evidence="3">The sequence shown here is derived from an EMBL/GenBank/DDBJ whole genome shotgun (WGS) entry which is preliminary data.</text>
</comment>
<sequence>MGLSLLGQAAGMFAVTNIDDLLILAVFFGRATGSRAWRIVAGQYLGFLGILVVSVVGAFGAGLLPEAVIPYLGLLPLFLGLRAARSAWRTRHDDETGDAGPGAGDSGDAGPGAGDSGVDGPGEKVPGPLQVAAVTFANGGDNIGVYVPVFTVAGLGGMTIYAGVFLVGVAVWCAAGWFLATRPPVARALSRWGHIVLPVVLIGIGMVILVEGLAG</sequence>
<dbReference type="RefSeq" id="WP_203835518.1">
    <property type="nucleotide sequence ID" value="NZ_BAAATV010000004.1"/>
</dbReference>
<dbReference type="Proteomes" id="UP000603200">
    <property type="component" value="Unassembled WGS sequence"/>
</dbReference>
<feature type="transmembrane region" description="Helical" evidence="2">
    <location>
        <begin position="160"/>
        <end position="180"/>
    </location>
</feature>
<organism evidence="3 4">
    <name type="scientific">Winogradskya humida</name>
    <dbReference type="NCBI Taxonomy" id="113566"/>
    <lineage>
        <taxon>Bacteria</taxon>
        <taxon>Bacillati</taxon>
        <taxon>Actinomycetota</taxon>
        <taxon>Actinomycetes</taxon>
        <taxon>Micromonosporales</taxon>
        <taxon>Micromonosporaceae</taxon>
        <taxon>Winogradskya</taxon>
    </lineage>
</organism>
<name>A0ABQ3ZI17_9ACTN</name>
<dbReference type="Pfam" id="PF03596">
    <property type="entry name" value="Cad"/>
    <property type="match status" value="2"/>
</dbReference>